<evidence type="ECO:0000259" key="4">
    <source>
        <dbReference type="PROSITE" id="PS50039"/>
    </source>
</evidence>
<keyword evidence="2" id="KW-0539">Nucleus</keyword>
<feature type="compositionally biased region" description="Polar residues" evidence="3">
    <location>
        <begin position="183"/>
        <end position="203"/>
    </location>
</feature>
<dbReference type="SMART" id="SM00339">
    <property type="entry name" value="FH"/>
    <property type="match status" value="1"/>
</dbReference>
<dbReference type="SUPFAM" id="SSF46785">
    <property type="entry name" value="Winged helix' DNA-binding domain"/>
    <property type="match status" value="1"/>
</dbReference>
<comment type="subcellular location">
    <subcellularLocation>
        <location evidence="2">Nucleus</location>
    </subcellularLocation>
</comment>
<dbReference type="PROSITE" id="PS50039">
    <property type="entry name" value="FORK_HEAD_3"/>
    <property type="match status" value="1"/>
</dbReference>
<dbReference type="WBParaSite" id="L893_g7092.t1">
    <property type="protein sequence ID" value="L893_g7092.t1"/>
    <property type="gene ID" value="L893_g7092"/>
</dbReference>
<dbReference type="InterPro" id="IPR001766">
    <property type="entry name" value="Fork_head_dom"/>
</dbReference>
<keyword evidence="1 2" id="KW-0238">DNA-binding</keyword>
<evidence type="ECO:0000256" key="1">
    <source>
        <dbReference type="ARBA" id="ARBA00023125"/>
    </source>
</evidence>
<protein>
    <submittedName>
        <fullName evidence="6">Fork-head domain-containing protein</fullName>
    </submittedName>
</protein>
<evidence type="ECO:0000313" key="5">
    <source>
        <dbReference type="Proteomes" id="UP000095287"/>
    </source>
</evidence>
<dbReference type="Gene3D" id="1.10.10.10">
    <property type="entry name" value="Winged helix-like DNA-binding domain superfamily/Winged helix DNA-binding domain"/>
    <property type="match status" value="1"/>
</dbReference>
<feature type="region of interest" description="Disordered" evidence="3">
    <location>
        <begin position="158"/>
        <end position="237"/>
    </location>
</feature>
<dbReference type="GO" id="GO:0043565">
    <property type="term" value="F:sequence-specific DNA binding"/>
    <property type="evidence" value="ECO:0007669"/>
    <property type="project" value="InterPro"/>
</dbReference>
<evidence type="ECO:0000256" key="3">
    <source>
        <dbReference type="SAM" id="MobiDB-lite"/>
    </source>
</evidence>
<dbReference type="Proteomes" id="UP000095287">
    <property type="component" value="Unplaced"/>
</dbReference>
<evidence type="ECO:0000313" key="6">
    <source>
        <dbReference type="WBParaSite" id="L893_g7092.t1"/>
    </source>
</evidence>
<dbReference type="InterPro" id="IPR036388">
    <property type="entry name" value="WH-like_DNA-bd_sf"/>
</dbReference>
<keyword evidence="5" id="KW-1185">Reference proteome</keyword>
<dbReference type="AlphaFoldDB" id="A0A1I8ALS1"/>
<dbReference type="GO" id="GO:0005634">
    <property type="term" value="C:nucleus"/>
    <property type="evidence" value="ECO:0007669"/>
    <property type="project" value="UniProtKB-SubCell"/>
</dbReference>
<dbReference type="GO" id="GO:0003700">
    <property type="term" value="F:DNA-binding transcription factor activity"/>
    <property type="evidence" value="ECO:0007669"/>
    <property type="project" value="InterPro"/>
</dbReference>
<dbReference type="InterPro" id="IPR036390">
    <property type="entry name" value="WH_DNA-bd_sf"/>
</dbReference>
<feature type="DNA-binding region" description="Fork-head" evidence="2">
    <location>
        <begin position="12"/>
        <end position="129"/>
    </location>
</feature>
<organism evidence="5 6">
    <name type="scientific">Steinernema glaseri</name>
    <dbReference type="NCBI Taxonomy" id="37863"/>
    <lineage>
        <taxon>Eukaryota</taxon>
        <taxon>Metazoa</taxon>
        <taxon>Ecdysozoa</taxon>
        <taxon>Nematoda</taxon>
        <taxon>Chromadorea</taxon>
        <taxon>Rhabditida</taxon>
        <taxon>Tylenchina</taxon>
        <taxon>Panagrolaimomorpha</taxon>
        <taxon>Strongyloidoidea</taxon>
        <taxon>Steinernematidae</taxon>
        <taxon>Steinernema</taxon>
    </lineage>
</organism>
<feature type="domain" description="Fork-head" evidence="4">
    <location>
        <begin position="12"/>
        <end position="129"/>
    </location>
</feature>
<evidence type="ECO:0000256" key="2">
    <source>
        <dbReference type="PROSITE-ProRule" id="PRU00089"/>
    </source>
</evidence>
<reference evidence="6" key="1">
    <citation type="submission" date="2016-11" db="UniProtKB">
        <authorList>
            <consortium name="WormBaseParasite"/>
        </authorList>
    </citation>
    <scope>IDENTIFICATION</scope>
</reference>
<name>A0A1I8ALS1_9BILA</name>
<proteinExistence type="predicted"/>
<accession>A0A1I8ALS1</accession>
<sequence>MRKPREMSRQNQYGLSYTAMIILAIQNSDCRVGKGFYNKALKVGDLYGFLKAHVRPFKDMNHAQWNQAQRVIRHSLAQTSYLQRISYDEHGNWKAVPSKGNADKGSLWTIHPSSNDTLKKMESKIRKILKDEYVEIFRKFAVNPQAVGEMVEGTWSWKGPDKLPLSPSEARVHQRRLRKSSPSKESTPTHRSTASTPQDQPSQRWDPPTELPSLSSQFSNGDWEYGRQVPPPISPWKQVGCVYSDGSGKRFYVWEDPNVN</sequence>